<dbReference type="PANTHER" id="PTHR43822">
    <property type="entry name" value="HOMOACONITASE, MITOCHONDRIAL-RELATED"/>
    <property type="match status" value="1"/>
</dbReference>
<keyword evidence="8 13" id="KW-0479">Metal-binding</keyword>
<keyword evidence="11 13" id="KW-0456">Lyase</keyword>
<evidence type="ECO:0000256" key="8">
    <source>
        <dbReference type="ARBA" id="ARBA00022723"/>
    </source>
</evidence>
<dbReference type="Pfam" id="PF00330">
    <property type="entry name" value="Aconitase"/>
    <property type="match status" value="1"/>
</dbReference>
<reference evidence="15" key="2">
    <citation type="submission" date="2020-09" db="EMBL/GenBank/DDBJ databases">
        <authorList>
            <person name="Sun Q."/>
            <person name="Zhou Y."/>
        </authorList>
    </citation>
    <scope>NUCLEOTIDE SEQUENCE</scope>
    <source>
        <strain evidence="15">CGMCC 1.12214</strain>
    </source>
</reference>
<evidence type="ECO:0000256" key="5">
    <source>
        <dbReference type="ARBA" id="ARBA00022430"/>
    </source>
</evidence>
<dbReference type="InterPro" id="IPR004430">
    <property type="entry name" value="3-IsopropMal_deHydase_lsu"/>
</dbReference>
<evidence type="ECO:0000256" key="13">
    <source>
        <dbReference type="HAMAP-Rule" id="MF_01026"/>
    </source>
</evidence>
<evidence type="ECO:0000256" key="12">
    <source>
        <dbReference type="ARBA" id="ARBA00023304"/>
    </source>
</evidence>
<keyword evidence="12 13" id="KW-0100">Branched-chain amino acid biosynthesis</keyword>
<evidence type="ECO:0000313" key="16">
    <source>
        <dbReference type="Proteomes" id="UP000603912"/>
    </source>
</evidence>
<evidence type="ECO:0000256" key="3">
    <source>
        <dbReference type="ARBA" id="ARBA00004729"/>
    </source>
</evidence>
<evidence type="ECO:0000256" key="11">
    <source>
        <dbReference type="ARBA" id="ARBA00023239"/>
    </source>
</evidence>
<accession>A0A917I816</accession>
<dbReference type="Proteomes" id="UP000603912">
    <property type="component" value="Unassembled WGS sequence"/>
</dbReference>
<evidence type="ECO:0000256" key="9">
    <source>
        <dbReference type="ARBA" id="ARBA00023004"/>
    </source>
</evidence>
<evidence type="ECO:0000256" key="10">
    <source>
        <dbReference type="ARBA" id="ARBA00023014"/>
    </source>
</evidence>
<dbReference type="NCBIfam" id="NF009116">
    <property type="entry name" value="PRK12466.1"/>
    <property type="match status" value="1"/>
</dbReference>
<dbReference type="GO" id="GO:0051539">
    <property type="term" value="F:4 iron, 4 sulfur cluster binding"/>
    <property type="evidence" value="ECO:0007669"/>
    <property type="project" value="UniProtKB-KW"/>
</dbReference>
<dbReference type="GO" id="GO:0009098">
    <property type="term" value="P:L-leucine biosynthetic process"/>
    <property type="evidence" value="ECO:0007669"/>
    <property type="project" value="UniProtKB-UniRule"/>
</dbReference>
<keyword evidence="10 13" id="KW-0411">Iron-sulfur</keyword>
<protein>
    <recommendedName>
        <fullName evidence="13">3-isopropylmalate dehydratase large subunit</fullName>
        <ecNumber evidence="13">4.2.1.33</ecNumber>
    </recommendedName>
    <alternativeName>
        <fullName evidence="13">Alpha-IPM isomerase</fullName>
        <shortName evidence="13">IPMI</shortName>
    </alternativeName>
    <alternativeName>
        <fullName evidence="13">Isopropylmalate isomerase</fullName>
    </alternativeName>
</protein>
<feature type="binding site" evidence="13">
    <location>
        <position position="365"/>
    </location>
    <ligand>
        <name>[4Fe-4S] cluster</name>
        <dbReference type="ChEBI" id="CHEBI:49883"/>
    </ligand>
</feature>
<evidence type="ECO:0000256" key="7">
    <source>
        <dbReference type="ARBA" id="ARBA00022605"/>
    </source>
</evidence>
<comment type="subunit">
    <text evidence="4 13">Heterodimer of LeuC and LeuD.</text>
</comment>
<comment type="pathway">
    <text evidence="3 13">Amino-acid biosynthesis; L-leucine biosynthesis; L-leucine from 3-methyl-2-oxobutanoate: step 2/4.</text>
</comment>
<dbReference type="InterPro" id="IPR015931">
    <property type="entry name" value="Acnase/IPM_dHydase_lsu_aba_1/3"/>
</dbReference>
<dbReference type="SUPFAM" id="SSF53732">
    <property type="entry name" value="Aconitase iron-sulfur domain"/>
    <property type="match status" value="1"/>
</dbReference>
<evidence type="ECO:0000256" key="2">
    <source>
        <dbReference type="ARBA" id="ARBA00002695"/>
    </source>
</evidence>
<dbReference type="GO" id="GO:0046872">
    <property type="term" value="F:metal ion binding"/>
    <property type="evidence" value="ECO:0007669"/>
    <property type="project" value="UniProtKB-KW"/>
</dbReference>
<dbReference type="InterPro" id="IPR033941">
    <property type="entry name" value="IPMI_cat"/>
</dbReference>
<sequence length="489" mass="51638">MAGSVVAVKKAAAVARTPPENRTIIDKLWDAHAITTREDGTSLLWIDRHLLHEGSFHAFDQLAKRGAGVAHPELTFGIADHYAPTRGRDGSVANPEIARMLDQLSANTARHGLRLIGLRDPRQGIVHVAIPEQGLTLPGLTVVCGDSHTSTHGAFGAFAFGIGASEVAHVLMTQTLWQKRPHRMRIVVDGPLGPGITAKDVALTIIARIGADGAQGCAIEYAGSAVRALSMEGRMTLCNLSIESGGRLGLVAPDETTFAWLRGRPFAPQGAAFDAAAEDWRELASDPDAAFDREASFSGVEIAPTVTWGVSPEHAAPIDATVPDPARIADEGRAQAVRDALAYMDLRAGMRLDEIRIDRVFIGSCTNSRIEDLRAAAAVLAGRKAAAPGLVSPGSSAVKRQAEEEGLDRIFREAGLEWVESGCSMCVGMNGDIVPAGERCASTTNRNFKGRQGPGSRTHLMSPAMVAAAAVTGRLTDARALLAGREVVG</sequence>
<feature type="binding site" evidence="13">
    <location>
        <position position="423"/>
    </location>
    <ligand>
        <name>[4Fe-4S] cluster</name>
        <dbReference type="ChEBI" id="CHEBI:49883"/>
    </ligand>
</feature>
<keyword evidence="7 13" id="KW-0028">Amino-acid biosynthesis</keyword>
<evidence type="ECO:0000256" key="1">
    <source>
        <dbReference type="ARBA" id="ARBA00000491"/>
    </source>
</evidence>
<dbReference type="CDD" id="cd01583">
    <property type="entry name" value="IPMI"/>
    <property type="match status" value="1"/>
</dbReference>
<dbReference type="PRINTS" id="PR00415">
    <property type="entry name" value="ACONITASE"/>
</dbReference>
<evidence type="ECO:0000313" key="15">
    <source>
        <dbReference type="EMBL" id="GGH21058.1"/>
    </source>
</evidence>
<dbReference type="PROSITE" id="PS01244">
    <property type="entry name" value="ACONITASE_2"/>
    <property type="match status" value="1"/>
</dbReference>
<keyword evidence="16" id="KW-1185">Reference proteome</keyword>
<evidence type="ECO:0000259" key="14">
    <source>
        <dbReference type="Pfam" id="PF00330"/>
    </source>
</evidence>
<gene>
    <name evidence="13 15" type="primary">leuC</name>
    <name evidence="15" type="ORF">GCM10007036_25050</name>
</gene>
<keyword evidence="9 13" id="KW-0408">Iron</keyword>
<dbReference type="InterPro" id="IPR018136">
    <property type="entry name" value="Aconitase_4Fe-4S_BS"/>
</dbReference>
<evidence type="ECO:0000256" key="6">
    <source>
        <dbReference type="ARBA" id="ARBA00022485"/>
    </source>
</evidence>
<feature type="binding site" evidence="13">
    <location>
        <position position="426"/>
    </location>
    <ligand>
        <name>[4Fe-4S] cluster</name>
        <dbReference type="ChEBI" id="CHEBI:49883"/>
    </ligand>
</feature>
<reference evidence="15" key="1">
    <citation type="journal article" date="2014" name="Int. J. Syst. Evol. Microbiol.">
        <title>Complete genome sequence of Corynebacterium casei LMG S-19264T (=DSM 44701T), isolated from a smear-ripened cheese.</title>
        <authorList>
            <consortium name="US DOE Joint Genome Institute (JGI-PGF)"/>
            <person name="Walter F."/>
            <person name="Albersmeier A."/>
            <person name="Kalinowski J."/>
            <person name="Ruckert C."/>
        </authorList>
    </citation>
    <scope>NUCLEOTIDE SEQUENCE</scope>
    <source>
        <strain evidence="15">CGMCC 1.12214</strain>
    </source>
</reference>
<dbReference type="PROSITE" id="PS00450">
    <property type="entry name" value="ACONITASE_1"/>
    <property type="match status" value="1"/>
</dbReference>
<feature type="domain" description="Aconitase/3-isopropylmalate dehydratase large subunit alpha/beta/alpha" evidence="14">
    <location>
        <begin position="26"/>
        <end position="473"/>
    </location>
</feature>
<comment type="function">
    <text evidence="2 13">Catalyzes the isomerization between 2-isopropylmalate and 3-isopropylmalate, via the formation of 2-isopropylmaleate.</text>
</comment>
<comment type="catalytic activity">
    <reaction evidence="1 13">
        <text>(2R,3S)-3-isopropylmalate = (2S)-2-isopropylmalate</text>
        <dbReference type="Rhea" id="RHEA:32287"/>
        <dbReference type="ChEBI" id="CHEBI:1178"/>
        <dbReference type="ChEBI" id="CHEBI:35121"/>
        <dbReference type="EC" id="4.2.1.33"/>
    </reaction>
</comment>
<dbReference type="AlphaFoldDB" id="A0A917I816"/>
<evidence type="ECO:0000256" key="4">
    <source>
        <dbReference type="ARBA" id="ARBA00011271"/>
    </source>
</evidence>
<proteinExistence type="inferred from homology"/>
<dbReference type="InterPro" id="IPR036008">
    <property type="entry name" value="Aconitase_4Fe-4S_dom"/>
</dbReference>
<dbReference type="NCBIfam" id="TIGR00170">
    <property type="entry name" value="leuC"/>
    <property type="match status" value="1"/>
</dbReference>
<keyword evidence="6 13" id="KW-0004">4Fe-4S</keyword>
<dbReference type="InterPro" id="IPR050067">
    <property type="entry name" value="IPM_dehydratase_rel_enz"/>
</dbReference>
<comment type="caution">
    <text evidence="15">The sequence shown here is derived from an EMBL/GenBank/DDBJ whole genome shotgun (WGS) entry which is preliminary data.</text>
</comment>
<dbReference type="EC" id="4.2.1.33" evidence="13"/>
<dbReference type="InterPro" id="IPR001030">
    <property type="entry name" value="Acoase/IPM_deHydtase_lsu_aba"/>
</dbReference>
<organism evidence="15 16">
    <name type="scientific">Alsobacter metallidurans</name>
    <dbReference type="NCBI Taxonomy" id="340221"/>
    <lineage>
        <taxon>Bacteria</taxon>
        <taxon>Pseudomonadati</taxon>
        <taxon>Pseudomonadota</taxon>
        <taxon>Alphaproteobacteria</taxon>
        <taxon>Hyphomicrobiales</taxon>
        <taxon>Alsobacteraceae</taxon>
        <taxon>Alsobacter</taxon>
    </lineage>
</organism>
<comment type="cofactor">
    <cofactor evidence="13">
        <name>[4Fe-4S] cluster</name>
        <dbReference type="ChEBI" id="CHEBI:49883"/>
    </cofactor>
    <text evidence="13">Binds 1 [4Fe-4S] cluster per subunit.</text>
</comment>
<comment type="similarity">
    <text evidence="13">Belongs to the aconitase/IPM isomerase family. LeuC type 1 subfamily.</text>
</comment>
<dbReference type="NCBIfam" id="NF004016">
    <property type="entry name" value="PRK05478.1"/>
    <property type="match status" value="1"/>
</dbReference>
<keyword evidence="5 13" id="KW-0432">Leucine biosynthesis</keyword>
<dbReference type="PANTHER" id="PTHR43822:SF9">
    <property type="entry name" value="3-ISOPROPYLMALATE DEHYDRATASE"/>
    <property type="match status" value="1"/>
</dbReference>
<dbReference type="EMBL" id="BMES01000002">
    <property type="protein sequence ID" value="GGH21058.1"/>
    <property type="molecule type" value="Genomic_DNA"/>
</dbReference>
<dbReference type="Gene3D" id="3.30.499.10">
    <property type="entry name" value="Aconitase, domain 3"/>
    <property type="match status" value="2"/>
</dbReference>
<dbReference type="GO" id="GO:0003861">
    <property type="term" value="F:3-isopropylmalate dehydratase activity"/>
    <property type="evidence" value="ECO:0007669"/>
    <property type="project" value="UniProtKB-UniRule"/>
</dbReference>
<name>A0A917I816_9HYPH</name>
<dbReference type="HAMAP" id="MF_01026">
    <property type="entry name" value="LeuC_type1"/>
    <property type="match status" value="1"/>
</dbReference>